<gene>
    <name evidence="4" type="ORF">C1875_04035</name>
</gene>
<dbReference type="EMBL" id="PPTU01000004">
    <property type="protein sequence ID" value="RDB72224.1"/>
    <property type="molecule type" value="Genomic_DNA"/>
</dbReference>
<accession>A0A369MJC5</accession>
<name>A0A369MJC5_EGGLN</name>
<dbReference type="Pfam" id="PF14478">
    <property type="entry name" value="DUF4430"/>
    <property type="match status" value="1"/>
</dbReference>
<feature type="compositionally biased region" description="Low complexity" evidence="1">
    <location>
        <begin position="40"/>
        <end position="59"/>
    </location>
</feature>
<feature type="region of interest" description="Disordered" evidence="1">
    <location>
        <begin position="1"/>
        <end position="59"/>
    </location>
</feature>
<feature type="compositionally biased region" description="Pro residues" evidence="1">
    <location>
        <begin position="176"/>
        <end position="188"/>
    </location>
</feature>
<evidence type="ECO:0000313" key="4">
    <source>
        <dbReference type="EMBL" id="RDB72224.1"/>
    </source>
</evidence>
<dbReference type="RefSeq" id="WP_114533135.1">
    <property type="nucleotide sequence ID" value="NZ_JADNER010000011.1"/>
</dbReference>
<protein>
    <recommendedName>
        <fullName evidence="3">Transcobalamin-like C-terminal domain-containing protein</fullName>
    </recommendedName>
</protein>
<feature type="region of interest" description="Disordered" evidence="1">
    <location>
        <begin position="86"/>
        <end position="191"/>
    </location>
</feature>
<dbReference type="AlphaFoldDB" id="A0A369MJC5"/>
<organism evidence="4 5">
    <name type="scientific">Eggerthella lenta</name>
    <name type="common">Eubacterium lentum</name>
    <dbReference type="NCBI Taxonomy" id="84112"/>
    <lineage>
        <taxon>Bacteria</taxon>
        <taxon>Bacillati</taxon>
        <taxon>Actinomycetota</taxon>
        <taxon>Coriobacteriia</taxon>
        <taxon>Eggerthellales</taxon>
        <taxon>Eggerthellaceae</taxon>
        <taxon>Eggerthella</taxon>
    </lineage>
</organism>
<sequence>MREDSNEKTGGSGVETLEPRERAEAPDNRIAPSAPRGEEGASVGGASATAASAPSSRRPRKALLATGVVAAAVALCAVVASMGFATGWLGNPAPSDPVPMPSVVTDAPSDGDDASKDDETDRKDAAEEASEGTDGEAGAAVDGENAADADGSVASTAGEAPSGTELSASEGAAAPAPAPAPEPAPAPSAPSTVTVTVYIDSSRAASNGYPSSLGGGTVTLNQGASVYDALCATGASVGGSSGYVSSIGGLAEFACGPGSGWLYFVNGSSPGYGCGSYILSGGENITWIYTCDLGNDL</sequence>
<dbReference type="InterPro" id="IPR027954">
    <property type="entry name" value="Transcobalamin-like_C"/>
</dbReference>
<keyword evidence="2" id="KW-0812">Transmembrane</keyword>
<feature type="domain" description="Transcobalamin-like C-terminal" evidence="3">
    <location>
        <begin position="223"/>
        <end position="290"/>
    </location>
</feature>
<feature type="compositionally biased region" description="Basic and acidic residues" evidence="1">
    <location>
        <begin position="17"/>
        <end position="27"/>
    </location>
</feature>
<keyword evidence="2" id="KW-1133">Transmembrane helix</keyword>
<dbReference type="Gene3D" id="2.170.130.30">
    <property type="match status" value="1"/>
</dbReference>
<evidence type="ECO:0000256" key="2">
    <source>
        <dbReference type="SAM" id="Phobius"/>
    </source>
</evidence>
<evidence type="ECO:0000259" key="3">
    <source>
        <dbReference type="Pfam" id="PF14478"/>
    </source>
</evidence>
<comment type="caution">
    <text evidence="4">The sequence shown here is derived from an EMBL/GenBank/DDBJ whole genome shotgun (WGS) entry which is preliminary data.</text>
</comment>
<keyword evidence="2" id="KW-0472">Membrane</keyword>
<evidence type="ECO:0000313" key="5">
    <source>
        <dbReference type="Proteomes" id="UP000253970"/>
    </source>
</evidence>
<feature type="compositionally biased region" description="Basic and acidic residues" evidence="1">
    <location>
        <begin position="113"/>
        <end position="126"/>
    </location>
</feature>
<proteinExistence type="predicted"/>
<evidence type="ECO:0000256" key="1">
    <source>
        <dbReference type="SAM" id="MobiDB-lite"/>
    </source>
</evidence>
<feature type="transmembrane region" description="Helical" evidence="2">
    <location>
        <begin position="62"/>
        <end position="89"/>
    </location>
</feature>
<dbReference type="Proteomes" id="UP000253970">
    <property type="component" value="Unassembled WGS sequence"/>
</dbReference>
<reference evidence="4 5" key="1">
    <citation type="journal article" date="2018" name="Elife">
        <title>Discovery and characterization of a prevalent human gut bacterial enzyme sufficient for the inactivation of a family of plant toxins.</title>
        <authorList>
            <person name="Koppel N."/>
            <person name="Bisanz J.E."/>
            <person name="Pandelia M.E."/>
            <person name="Turnbaugh P.J."/>
            <person name="Balskus E.P."/>
        </authorList>
    </citation>
    <scope>NUCLEOTIDE SEQUENCE [LARGE SCALE GENOMIC DNA]</scope>
    <source>
        <strain evidence="4 5">W1 BHI 6</strain>
    </source>
</reference>